<dbReference type="Proteomes" id="UP001378956">
    <property type="component" value="Unassembled WGS sequence"/>
</dbReference>
<comment type="similarity">
    <text evidence="7">Belongs to the shikimate kinase family.</text>
</comment>
<dbReference type="EMBL" id="JBBEUB010000012">
    <property type="protein sequence ID" value="MEJ2905450.1"/>
    <property type="molecule type" value="Genomic_DNA"/>
</dbReference>
<comment type="caution">
    <text evidence="8">The sequence shown here is derived from an EMBL/GenBank/DDBJ whole genome shotgun (WGS) entry which is preliminary data.</text>
</comment>
<comment type="cofactor">
    <cofactor evidence="7">
        <name>Mg(2+)</name>
        <dbReference type="ChEBI" id="CHEBI:18420"/>
    </cofactor>
    <text evidence="7">Binds 1 Mg(2+) ion per subunit.</text>
</comment>
<comment type="function">
    <text evidence="7">Catalyzes the specific phosphorylation of the 3-hydroxyl group of shikimic acid using ATP as a cosubstrate.</text>
</comment>
<protein>
    <recommendedName>
        <fullName evidence="7">Shikimate kinase</fullName>
        <shortName evidence="7">SK</shortName>
        <ecNumber evidence="7">2.7.1.71</ecNumber>
    </recommendedName>
</protein>
<keyword evidence="7" id="KW-0963">Cytoplasm</keyword>
<comment type="pathway">
    <text evidence="7">Metabolic intermediate biosynthesis; chorismate biosynthesis; chorismate from D-erythrose 4-phosphate and phosphoenolpyruvate: step 5/7.</text>
</comment>
<dbReference type="GO" id="GO:0004765">
    <property type="term" value="F:shikimate kinase activity"/>
    <property type="evidence" value="ECO:0007669"/>
    <property type="project" value="UniProtKB-EC"/>
</dbReference>
<comment type="subunit">
    <text evidence="7">Monomer.</text>
</comment>
<evidence type="ECO:0000256" key="1">
    <source>
        <dbReference type="ARBA" id="ARBA00022605"/>
    </source>
</evidence>
<name>A0ABU8NT56_9SPHI</name>
<dbReference type="InterPro" id="IPR000623">
    <property type="entry name" value="Shikimate_kinase/TSH1"/>
</dbReference>
<dbReference type="PANTHER" id="PTHR21087">
    <property type="entry name" value="SHIKIMATE KINASE"/>
    <property type="match status" value="1"/>
</dbReference>
<dbReference type="PANTHER" id="PTHR21087:SF16">
    <property type="entry name" value="SHIKIMATE KINASE 1, CHLOROPLASTIC"/>
    <property type="match status" value="1"/>
</dbReference>
<accession>A0ABU8NT56</accession>
<feature type="binding site" evidence="7">
    <location>
        <begin position="10"/>
        <end position="15"/>
    </location>
    <ligand>
        <name>ATP</name>
        <dbReference type="ChEBI" id="CHEBI:30616"/>
    </ligand>
</feature>
<dbReference type="HAMAP" id="MF_00109">
    <property type="entry name" value="Shikimate_kinase"/>
    <property type="match status" value="1"/>
</dbReference>
<feature type="binding site" evidence="7">
    <location>
        <position position="14"/>
    </location>
    <ligand>
        <name>Mg(2+)</name>
        <dbReference type="ChEBI" id="CHEBI:18420"/>
    </ligand>
</feature>
<keyword evidence="7" id="KW-0479">Metal-binding</keyword>
<dbReference type="CDD" id="cd00464">
    <property type="entry name" value="SK"/>
    <property type="match status" value="1"/>
</dbReference>
<dbReference type="Pfam" id="PF01202">
    <property type="entry name" value="SKI"/>
    <property type="match status" value="1"/>
</dbReference>
<evidence type="ECO:0000313" key="9">
    <source>
        <dbReference type="Proteomes" id="UP001378956"/>
    </source>
</evidence>
<keyword evidence="4 7" id="KW-0418">Kinase</keyword>
<evidence type="ECO:0000256" key="6">
    <source>
        <dbReference type="ARBA" id="ARBA00023141"/>
    </source>
</evidence>
<organism evidence="8 9">
    <name type="scientific">Pedobacter panaciterrae</name>
    <dbReference type="NCBI Taxonomy" id="363849"/>
    <lineage>
        <taxon>Bacteria</taxon>
        <taxon>Pseudomonadati</taxon>
        <taxon>Bacteroidota</taxon>
        <taxon>Sphingobacteriia</taxon>
        <taxon>Sphingobacteriales</taxon>
        <taxon>Sphingobacteriaceae</taxon>
        <taxon>Pedobacter</taxon>
    </lineage>
</organism>
<gene>
    <name evidence="7" type="primary">aroK</name>
    <name evidence="8" type="ORF">WAE58_23600</name>
</gene>
<evidence type="ECO:0000256" key="4">
    <source>
        <dbReference type="ARBA" id="ARBA00022777"/>
    </source>
</evidence>
<feature type="binding site" evidence="7">
    <location>
        <position position="139"/>
    </location>
    <ligand>
        <name>substrate</name>
    </ligand>
</feature>
<feature type="binding site" evidence="7">
    <location>
        <position position="32"/>
    </location>
    <ligand>
        <name>substrate</name>
    </ligand>
</feature>
<dbReference type="SUPFAM" id="SSF52540">
    <property type="entry name" value="P-loop containing nucleoside triphosphate hydrolases"/>
    <property type="match status" value="1"/>
</dbReference>
<keyword evidence="2 7" id="KW-0808">Transferase</keyword>
<feature type="binding site" evidence="7">
    <location>
        <position position="56"/>
    </location>
    <ligand>
        <name>substrate</name>
    </ligand>
</feature>
<evidence type="ECO:0000256" key="3">
    <source>
        <dbReference type="ARBA" id="ARBA00022741"/>
    </source>
</evidence>
<keyword evidence="6 7" id="KW-0057">Aromatic amino acid biosynthesis</keyword>
<dbReference type="NCBIfam" id="NF010555">
    <property type="entry name" value="PRK13949.1"/>
    <property type="match status" value="1"/>
</dbReference>
<dbReference type="InterPro" id="IPR031322">
    <property type="entry name" value="Shikimate/glucono_kinase"/>
</dbReference>
<keyword evidence="9" id="KW-1185">Reference proteome</keyword>
<comment type="catalytic activity">
    <reaction evidence="7">
        <text>shikimate + ATP = 3-phosphoshikimate + ADP + H(+)</text>
        <dbReference type="Rhea" id="RHEA:13121"/>
        <dbReference type="ChEBI" id="CHEBI:15378"/>
        <dbReference type="ChEBI" id="CHEBI:30616"/>
        <dbReference type="ChEBI" id="CHEBI:36208"/>
        <dbReference type="ChEBI" id="CHEBI:145989"/>
        <dbReference type="ChEBI" id="CHEBI:456216"/>
        <dbReference type="EC" id="2.7.1.71"/>
    </reaction>
</comment>
<evidence type="ECO:0000313" key="8">
    <source>
        <dbReference type="EMBL" id="MEJ2905450.1"/>
    </source>
</evidence>
<evidence type="ECO:0000256" key="5">
    <source>
        <dbReference type="ARBA" id="ARBA00022840"/>
    </source>
</evidence>
<evidence type="ECO:0000256" key="2">
    <source>
        <dbReference type="ARBA" id="ARBA00022679"/>
    </source>
</evidence>
<proteinExistence type="inferred from homology"/>
<comment type="caution">
    <text evidence="7">Lacks conserved residue(s) required for the propagation of feature annotation.</text>
</comment>
<dbReference type="EC" id="2.7.1.71" evidence="7"/>
<keyword evidence="7" id="KW-0460">Magnesium</keyword>
<dbReference type="Gene3D" id="3.40.50.300">
    <property type="entry name" value="P-loop containing nucleotide triphosphate hydrolases"/>
    <property type="match status" value="1"/>
</dbReference>
<feature type="binding site" evidence="7">
    <location>
        <position position="117"/>
    </location>
    <ligand>
        <name>ATP</name>
        <dbReference type="ChEBI" id="CHEBI:30616"/>
    </ligand>
</feature>
<dbReference type="InterPro" id="IPR027417">
    <property type="entry name" value="P-loop_NTPase"/>
</dbReference>
<dbReference type="RefSeq" id="WP_288882546.1">
    <property type="nucleotide sequence ID" value="NZ_CBFGNQ010000013.1"/>
</dbReference>
<reference evidence="8 9" key="1">
    <citation type="submission" date="2024-03" db="EMBL/GenBank/DDBJ databases">
        <title>Sequence of Lycoming College Course Isolates.</title>
        <authorList>
            <person name="Plotts O."/>
            <person name="Newman J."/>
        </authorList>
    </citation>
    <scope>NUCLEOTIDE SEQUENCE [LARGE SCALE GENOMIC DNA]</scope>
    <source>
        <strain evidence="8 9">CJB-3</strain>
    </source>
</reference>
<comment type="subcellular location">
    <subcellularLocation>
        <location evidence="7">Cytoplasm</location>
    </subcellularLocation>
</comment>
<keyword evidence="1 7" id="KW-0028">Amino-acid biosynthesis</keyword>
<sequence>MMIFLIGFMGCGKSTLGKKLATKLGYDFIDLDHVLEDKVGSNIGDYFAANGEDAFRRLESKLLKEHNYPANCVVATGGGAPCYFDNMEWMNDNGVTMYVEMSPIALAKRLEKGKEKRPLIKDMNHEQLIDFIETRLVERNRFYKRAILSVDGINLTPDKALEHLSQFI</sequence>
<evidence type="ECO:0000256" key="7">
    <source>
        <dbReference type="HAMAP-Rule" id="MF_00109"/>
    </source>
</evidence>
<feature type="binding site" evidence="7">
    <location>
        <position position="78"/>
    </location>
    <ligand>
        <name>substrate</name>
    </ligand>
</feature>
<dbReference type="PRINTS" id="PR01100">
    <property type="entry name" value="SHIKIMTKNASE"/>
</dbReference>
<keyword evidence="3 7" id="KW-0547">Nucleotide-binding</keyword>
<keyword evidence="5 7" id="KW-0067">ATP-binding</keyword>